<evidence type="ECO:0000256" key="1">
    <source>
        <dbReference type="SAM" id="SignalP"/>
    </source>
</evidence>
<feature type="chain" id="PRO_5008750224" evidence="1">
    <location>
        <begin position="20"/>
        <end position="230"/>
    </location>
</feature>
<reference evidence="2 3" key="1">
    <citation type="submission" date="2016-08" db="EMBL/GenBank/DDBJ databases">
        <authorList>
            <consortium name="Pathogen Informatics"/>
        </authorList>
    </citation>
    <scope>NUCLEOTIDE SEQUENCE [LARGE SCALE GENOMIC DNA]</scope>
    <source>
        <strain evidence="2 3">AJ</strain>
    </source>
</reference>
<dbReference type="AlphaFoldDB" id="A0A1C6X155"/>
<dbReference type="Proteomes" id="UP000507163">
    <property type="component" value="Chromosome 2"/>
</dbReference>
<organism evidence="2 3">
    <name type="scientific">Plasmodium chabaudi chabaudi</name>
    <dbReference type="NCBI Taxonomy" id="31271"/>
    <lineage>
        <taxon>Eukaryota</taxon>
        <taxon>Sar</taxon>
        <taxon>Alveolata</taxon>
        <taxon>Apicomplexa</taxon>
        <taxon>Aconoidasida</taxon>
        <taxon>Haemosporida</taxon>
        <taxon>Plasmodiidae</taxon>
        <taxon>Plasmodium</taxon>
        <taxon>Plasmodium (Vinckeia)</taxon>
    </lineage>
</organism>
<protein>
    <submittedName>
        <fullName evidence="2">Uncharacterized protein</fullName>
    </submittedName>
</protein>
<keyword evidence="1" id="KW-0732">Signal</keyword>
<proteinExistence type="predicted"/>
<name>A0A1C6X155_PLACU</name>
<gene>
    <name evidence="2" type="ORF">PCHAJ_000019400</name>
</gene>
<sequence length="230" mass="27193">MMVIFSILFVFVAFLNISCDKMYDIKHLSQTEQKLALNLIQIYESTKSAEEEFYKKFENWKQIYSEIQPKDNKENDENKKENIFNTNTILDSKSEKKQNDINKSQMLQPSFVQIKSKGPVEEETIWRALYDTQLKRSPATESIHVFSLENIKNEYEEAKLSAFVSQIDMMRNNFEKNLHYMNEELPRKKRLMDIIKTANSLEADLSKLYKKNTHKYVVPKKVYEGTKVSC</sequence>
<evidence type="ECO:0000313" key="3">
    <source>
        <dbReference type="Proteomes" id="UP000507163"/>
    </source>
</evidence>
<accession>A0A1C6X155</accession>
<dbReference type="EMBL" id="LT608168">
    <property type="protein sequence ID" value="SCL96396.1"/>
    <property type="molecule type" value="Genomic_DNA"/>
</dbReference>
<feature type="signal peptide" evidence="1">
    <location>
        <begin position="1"/>
        <end position="19"/>
    </location>
</feature>
<evidence type="ECO:0000313" key="2">
    <source>
        <dbReference type="EMBL" id="SCL96396.1"/>
    </source>
</evidence>